<dbReference type="AlphaFoldDB" id="A0A7S3EW88"/>
<sequence length="127" mass="13994">MCAENDTPRYEIAAYLLGSGASAKAVFDGETALDRLMKNGGMQKPEGQVLAMFLIKRGSPCQNKRAFQEKCSREMFKNYKDIMNVLDEDGSEQESSNDDDSDYGKKRSGKKKATGGRKKQRASPAVA</sequence>
<protein>
    <submittedName>
        <fullName evidence="2">Uncharacterized protein</fullName>
    </submittedName>
</protein>
<feature type="compositionally biased region" description="Acidic residues" evidence="1">
    <location>
        <begin position="87"/>
        <end position="101"/>
    </location>
</feature>
<gene>
    <name evidence="2" type="ORF">HERI1096_LOCUS8999</name>
</gene>
<evidence type="ECO:0000313" key="2">
    <source>
        <dbReference type="EMBL" id="CAE0108339.1"/>
    </source>
</evidence>
<dbReference type="EMBL" id="HBHX01016074">
    <property type="protein sequence ID" value="CAE0108339.1"/>
    <property type="molecule type" value="Transcribed_RNA"/>
</dbReference>
<evidence type="ECO:0000256" key="1">
    <source>
        <dbReference type="SAM" id="MobiDB-lite"/>
    </source>
</evidence>
<reference evidence="2" key="1">
    <citation type="submission" date="2021-01" db="EMBL/GenBank/DDBJ databases">
        <authorList>
            <person name="Corre E."/>
            <person name="Pelletier E."/>
            <person name="Niang G."/>
            <person name="Scheremetjew M."/>
            <person name="Finn R."/>
            <person name="Kale V."/>
            <person name="Holt S."/>
            <person name="Cochrane G."/>
            <person name="Meng A."/>
            <person name="Brown T."/>
            <person name="Cohen L."/>
        </authorList>
    </citation>
    <scope>NUCLEOTIDE SEQUENCE</scope>
    <source>
        <strain evidence="2">CCMP281</strain>
    </source>
</reference>
<feature type="compositionally biased region" description="Basic residues" evidence="1">
    <location>
        <begin position="106"/>
        <end position="121"/>
    </location>
</feature>
<proteinExistence type="predicted"/>
<name>A0A7S3EW88_9EUKA</name>
<organism evidence="2">
    <name type="scientific">Haptolina ericina</name>
    <dbReference type="NCBI Taxonomy" id="156174"/>
    <lineage>
        <taxon>Eukaryota</taxon>
        <taxon>Haptista</taxon>
        <taxon>Haptophyta</taxon>
        <taxon>Prymnesiophyceae</taxon>
        <taxon>Prymnesiales</taxon>
        <taxon>Prymnesiaceae</taxon>
        <taxon>Haptolina</taxon>
    </lineage>
</organism>
<feature type="region of interest" description="Disordered" evidence="1">
    <location>
        <begin position="87"/>
        <end position="127"/>
    </location>
</feature>
<accession>A0A7S3EW88</accession>